<dbReference type="InterPro" id="IPR029044">
    <property type="entry name" value="Nucleotide-diphossugar_trans"/>
</dbReference>
<feature type="domain" description="Glycosyltransferase 2-like" evidence="1">
    <location>
        <begin position="23"/>
        <end position="123"/>
    </location>
</feature>
<dbReference type="Gene3D" id="3.90.550.10">
    <property type="entry name" value="Spore Coat Polysaccharide Biosynthesis Protein SpsA, Chain A"/>
    <property type="match status" value="1"/>
</dbReference>
<dbReference type="PANTHER" id="PTHR43685">
    <property type="entry name" value="GLYCOSYLTRANSFERASE"/>
    <property type="match status" value="1"/>
</dbReference>
<dbReference type="EMBL" id="DOEK01000008">
    <property type="protein sequence ID" value="HBP28823.1"/>
    <property type="molecule type" value="Genomic_DNA"/>
</dbReference>
<dbReference type="AlphaFoldDB" id="A0A356LCV3"/>
<dbReference type="Proteomes" id="UP000264036">
    <property type="component" value="Unassembled WGS sequence"/>
</dbReference>
<accession>A0A356LCV3</accession>
<dbReference type="InterPro" id="IPR050834">
    <property type="entry name" value="Glycosyltransf_2"/>
</dbReference>
<comment type="caution">
    <text evidence="2">The sequence shown here is derived from an EMBL/GenBank/DDBJ whole genome shotgun (WGS) entry which is preliminary data.</text>
</comment>
<protein>
    <recommendedName>
        <fullName evidence="1">Glycosyltransferase 2-like domain-containing protein</fullName>
    </recommendedName>
</protein>
<reference evidence="2 3" key="1">
    <citation type="journal article" date="2018" name="Nat. Biotechnol.">
        <title>A standardized bacterial taxonomy based on genome phylogeny substantially revises the tree of life.</title>
        <authorList>
            <person name="Parks D.H."/>
            <person name="Chuvochina M."/>
            <person name="Waite D.W."/>
            <person name="Rinke C."/>
            <person name="Skarshewski A."/>
            <person name="Chaumeil P.A."/>
            <person name="Hugenholtz P."/>
        </authorList>
    </citation>
    <scope>NUCLEOTIDE SEQUENCE [LARGE SCALE GENOMIC DNA]</scope>
    <source>
        <strain evidence="2">UBA10707</strain>
    </source>
</reference>
<dbReference type="InterPro" id="IPR001173">
    <property type="entry name" value="Glyco_trans_2-like"/>
</dbReference>
<organism evidence="2 3">
    <name type="scientific">Advenella kashmirensis</name>
    <dbReference type="NCBI Taxonomy" id="310575"/>
    <lineage>
        <taxon>Bacteria</taxon>
        <taxon>Pseudomonadati</taxon>
        <taxon>Pseudomonadota</taxon>
        <taxon>Betaproteobacteria</taxon>
        <taxon>Burkholderiales</taxon>
        <taxon>Alcaligenaceae</taxon>
    </lineage>
</organism>
<evidence type="ECO:0000313" key="3">
    <source>
        <dbReference type="Proteomes" id="UP000264036"/>
    </source>
</evidence>
<proteinExistence type="predicted"/>
<name>A0A356LCV3_9BURK</name>
<dbReference type="SUPFAM" id="SSF53448">
    <property type="entry name" value="Nucleotide-diphospho-sugar transferases"/>
    <property type="match status" value="1"/>
</dbReference>
<evidence type="ECO:0000313" key="2">
    <source>
        <dbReference type="EMBL" id="HBP28823.1"/>
    </source>
</evidence>
<gene>
    <name evidence="2" type="ORF">DD666_05340</name>
</gene>
<evidence type="ECO:0000259" key="1">
    <source>
        <dbReference type="Pfam" id="PF00535"/>
    </source>
</evidence>
<dbReference type="CDD" id="cd00761">
    <property type="entry name" value="Glyco_tranf_GTA_type"/>
    <property type="match status" value="1"/>
</dbReference>
<sequence length="328" mass="36763">MAVRIPLKSCSLQERVCMHRVNIIIPTFNRSGLIAGAVDAALGQSYPNKQVTIIDDASTDDTFDVLQPYFDRSDFVYVRLACNMHTAQAKNVGIALSMADAITFHDSDDRPAPDKVLMQARTLFNTIVVADSSMNWTAFEYEPQQTLSVSLVLTEHELIRWDGSRLTAQHALSLVDDFFPNMQGGSGQSGDWVLINAGLFRAQLFVRHGGYRNSIEEDRDMRNRLMMAGEVLHLLPQVLLSKFEYDDSLTVAEASNYHSERRQVDRAAIWADIAAWRRTGQVLPQPIDLPDLQIDFISNPALVGVSEAMMTPATRERLQRQFQAADTS</sequence>
<dbReference type="PANTHER" id="PTHR43685:SF2">
    <property type="entry name" value="GLYCOSYLTRANSFERASE 2-LIKE DOMAIN-CONTAINING PROTEIN"/>
    <property type="match status" value="1"/>
</dbReference>
<dbReference type="Pfam" id="PF00535">
    <property type="entry name" value="Glycos_transf_2"/>
    <property type="match status" value="1"/>
</dbReference>